<reference evidence="2" key="1">
    <citation type="journal article" date="2016" name="Genome Announc.">
        <title>Draft Genome Sequences of Five Rapidly Growing Mycobacterium Species, M. thermoresistibile, M. fortuitum subsp. acetamidolyticum, M. canariasense, M. brisbanense, and M. novocastrense.</title>
        <authorList>
            <person name="Katahira K."/>
            <person name="Ogura Y."/>
            <person name="Gotoh Y."/>
            <person name="Hayashi T."/>
        </authorList>
    </citation>
    <scope>NUCLEOTIDE SEQUENCE [LARGE SCALE GENOMIC DNA]</scope>
    <source>
        <strain evidence="2">JCM15298</strain>
    </source>
</reference>
<dbReference type="STRING" id="228230.RMCC_3664"/>
<reference evidence="2" key="2">
    <citation type="submission" date="2016-02" db="EMBL/GenBank/DDBJ databases">
        <title>Draft genome sequence of five rapidly growing Mycobacterium species.</title>
        <authorList>
            <person name="Katahira K."/>
            <person name="Gotou Y."/>
            <person name="Iida K."/>
            <person name="Ogura Y."/>
            <person name="Hayashi T."/>
        </authorList>
    </citation>
    <scope>NUCLEOTIDE SEQUENCE [LARGE SCALE GENOMIC DNA]</scope>
    <source>
        <strain evidence="2">JCM15298</strain>
    </source>
</reference>
<accession>A0A100WF20</accession>
<dbReference type="Proteomes" id="UP000069443">
    <property type="component" value="Unassembled WGS sequence"/>
</dbReference>
<dbReference type="EMBL" id="BCSY01000057">
    <property type="protein sequence ID" value="GAS96698.1"/>
    <property type="molecule type" value="Genomic_DNA"/>
</dbReference>
<proteinExistence type="predicted"/>
<comment type="caution">
    <text evidence="1">The sequence shown here is derived from an EMBL/GenBank/DDBJ whole genome shotgun (WGS) entry which is preliminary data.</text>
</comment>
<gene>
    <name evidence="1" type="ORF">RMCC_3664</name>
</gene>
<evidence type="ECO:0000313" key="1">
    <source>
        <dbReference type="EMBL" id="GAS96698.1"/>
    </source>
</evidence>
<organism evidence="1 2">
    <name type="scientific">Mycolicibacterium canariasense</name>
    <name type="common">Mycobacterium canariasense</name>
    <dbReference type="NCBI Taxonomy" id="228230"/>
    <lineage>
        <taxon>Bacteria</taxon>
        <taxon>Bacillati</taxon>
        <taxon>Actinomycetota</taxon>
        <taxon>Actinomycetes</taxon>
        <taxon>Mycobacteriales</taxon>
        <taxon>Mycobacteriaceae</taxon>
        <taxon>Mycolicibacterium</taxon>
    </lineage>
</organism>
<evidence type="ECO:0000313" key="2">
    <source>
        <dbReference type="Proteomes" id="UP000069443"/>
    </source>
</evidence>
<keyword evidence="2" id="KW-1185">Reference proteome</keyword>
<protein>
    <submittedName>
        <fullName evidence="1">Transposase, IS116/IS110/IS902 family</fullName>
    </submittedName>
</protein>
<name>A0A100WF20_MYCCR</name>
<sequence length="147" mass="16082">MEADSRPKASAHVESVRDLMRVRHGSSKLLLRQGRVYSAGQAWNGVHETCLRRERFDDSHTTATKACSATAYCGMPSPSWPHPSQLPSSKLCSTPPLKRFTDCRRTTWLRFPADDWFAATGHRGGTGELGKEHIKGGSGAFVIAGGE</sequence>
<dbReference type="AlphaFoldDB" id="A0A100WF20"/>